<evidence type="ECO:0000256" key="2">
    <source>
        <dbReference type="ARBA" id="ARBA00022737"/>
    </source>
</evidence>
<feature type="domain" description="Rhodanese" evidence="3">
    <location>
        <begin position="165"/>
        <end position="278"/>
    </location>
</feature>
<feature type="domain" description="Rhodanese" evidence="3">
    <location>
        <begin position="17"/>
        <end position="134"/>
    </location>
</feature>
<evidence type="ECO:0000313" key="4">
    <source>
        <dbReference type="EMBL" id="ACR11754.1"/>
    </source>
</evidence>
<name>C5BJR2_TERTT</name>
<proteinExistence type="predicted"/>
<dbReference type="InterPro" id="IPR001763">
    <property type="entry name" value="Rhodanese-like_dom"/>
</dbReference>
<dbReference type="Proteomes" id="UP000009080">
    <property type="component" value="Chromosome"/>
</dbReference>
<keyword evidence="5" id="KW-1185">Reference proteome</keyword>
<dbReference type="PANTHER" id="PTHR11364">
    <property type="entry name" value="THIOSULFATE SULFERTANSFERASE"/>
    <property type="match status" value="1"/>
</dbReference>
<dbReference type="EMBL" id="CP001614">
    <property type="protein sequence ID" value="ACR11754.1"/>
    <property type="molecule type" value="Genomic_DNA"/>
</dbReference>
<dbReference type="SUPFAM" id="SSF52821">
    <property type="entry name" value="Rhodanese/Cell cycle control phosphatase"/>
    <property type="match status" value="2"/>
</dbReference>
<dbReference type="InterPro" id="IPR036873">
    <property type="entry name" value="Rhodanese-like_dom_sf"/>
</dbReference>
<dbReference type="FunFam" id="3.40.250.10:FF:000001">
    <property type="entry name" value="Sulfurtransferase"/>
    <property type="match status" value="1"/>
</dbReference>
<organism evidence="4 5">
    <name type="scientific">Teredinibacter turnerae (strain ATCC 39867 / T7901)</name>
    <dbReference type="NCBI Taxonomy" id="377629"/>
    <lineage>
        <taxon>Bacteria</taxon>
        <taxon>Pseudomonadati</taxon>
        <taxon>Pseudomonadota</taxon>
        <taxon>Gammaproteobacteria</taxon>
        <taxon>Cellvibrionales</taxon>
        <taxon>Cellvibrionaceae</taxon>
        <taxon>Teredinibacter</taxon>
    </lineage>
</organism>
<dbReference type="GO" id="GO:0004792">
    <property type="term" value="F:thiosulfate-cyanide sulfurtransferase activity"/>
    <property type="evidence" value="ECO:0007669"/>
    <property type="project" value="TreeGrafter"/>
</dbReference>
<evidence type="ECO:0000256" key="1">
    <source>
        <dbReference type="ARBA" id="ARBA00022679"/>
    </source>
</evidence>
<keyword evidence="1" id="KW-0808">Transferase</keyword>
<evidence type="ECO:0000259" key="3">
    <source>
        <dbReference type="PROSITE" id="PS50206"/>
    </source>
</evidence>
<dbReference type="STRING" id="377629.TERTU_4548"/>
<dbReference type="HOGENOM" id="CLU_031618_3_0_6"/>
<dbReference type="Gene3D" id="3.40.250.10">
    <property type="entry name" value="Rhodanese-like domain"/>
    <property type="match status" value="2"/>
</dbReference>
<dbReference type="Pfam" id="PF00581">
    <property type="entry name" value="Rhodanese"/>
    <property type="match status" value="2"/>
</dbReference>
<reference evidence="4 5" key="1">
    <citation type="journal article" date="2009" name="PLoS ONE">
        <title>The complete genome of Teredinibacter turnerae T7901: an intracellular endosymbiont of marine wood-boring bivalves (shipworms).</title>
        <authorList>
            <person name="Yang J.C."/>
            <person name="Madupu R."/>
            <person name="Durkin A.S."/>
            <person name="Ekborg N.A."/>
            <person name="Pedamallu C.S."/>
            <person name="Hostetler J.B."/>
            <person name="Radune D."/>
            <person name="Toms B.S."/>
            <person name="Henrissat B."/>
            <person name="Coutinho P.M."/>
            <person name="Schwarz S."/>
            <person name="Field L."/>
            <person name="Trindade-Silva A.E."/>
            <person name="Soares C.A.G."/>
            <person name="Elshahawi S."/>
            <person name="Hanora A."/>
            <person name="Schmidt E.W."/>
            <person name="Haygood M.G."/>
            <person name="Posfai J."/>
            <person name="Benner J."/>
            <person name="Madinger C."/>
            <person name="Nove J."/>
            <person name="Anton B."/>
            <person name="Chaudhary K."/>
            <person name="Foster J."/>
            <person name="Holman A."/>
            <person name="Kumar S."/>
            <person name="Lessard P.A."/>
            <person name="Luyten Y.A."/>
            <person name="Slatko B."/>
            <person name="Wood N."/>
            <person name="Wu B."/>
            <person name="Teplitski M."/>
            <person name="Mougous J.D."/>
            <person name="Ward N."/>
            <person name="Eisen J.A."/>
            <person name="Badger J.H."/>
            <person name="Distel D.L."/>
        </authorList>
    </citation>
    <scope>NUCLEOTIDE SEQUENCE [LARGE SCALE GENOMIC DNA]</scope>
    <source>
        <strain evidence="5">ATCC 39867 / T7901</strain>
    </source>
</reference>
<dbReference type="SMART" id="SM00450">
    <property type="entry name" value="RHOD"/>
    <property type="match status" value="2"/>
</dbReference>
<dbReference type="RefSeq" id="WP_015817865.1">
    <property type="nucleotide sequence ID" value="NC_012997.1"/>
</dbReference>
<accession>C5BJR2</accession>
<keyword evidence="2" id="KW-0677">Repeat</keyword>
<dbReference type="CDD" id="cd01448">
    <property type="entry name" value="TST_Repeat_1"/>
    <property type="match status" value="1"/>
</dbReference>
<dbReference type="CDD" id="cd01449">
    <property type="entry name" value="TST_Repeat_2"/>
    <property type="match status" value="1"/>
</dbReference>
<dbReference type="InterPro" id="IPR045078">
    <property type="entry name" value="TST/MPST-like"/>
</dbReference>
<protein>
    <submittedName>
        <fullName evidence="4">Rhodanese domain protein</fullName>
    </submittedName>
</protein>
<dbReference type="KEGG" id="ttu:TERTU_4548"/>
<sequence length="281" mass="30612">MANSPLVSTGWLASNMLNKELVLLDVSFDKVIGLEPLTYKTPKHIPNSHKLDLENTLCDNTRAGVHNFPRPDQVSAIAQKLGITSESTIVLYDNQGIYSAPRGWWIFKSMGFEKVFVVDGGLPKWLEEGRPVVSEYLSATGKTEVYGQAQENRVCDSDFVLANLDNPALKVIDARSAERFAGSVAEPRPGVRSGHIPGAVSLPFARVLHNRRYKSEDALKAIFAELEVESSEQLVFSCGSGVTACILILAAEIAGLRNQCLYDGSWAEWGASDSLPIATST</sequence>
<dbReference type="OrthoDB" id="9781034at2"/>
<dbReference type="eggNOG" id="COG2897">
    <property type="taxonomic scope" value="Bacteria"/>
</dbReference>
<gene>
    <name evidence="4" type="ordered locus">TERTU_4548</name>
</gene>
<dbReference type="PANTHER" id="PTHR11364:SF27">
    <property type="entry name" value="SULFURTRANSFERASE"/>
    <property type="match status" value="1"/>
</dbReference>
<dbReference type="PROSITE" id="PS50206">
    <property type="entry name" value="RHODANESE_3"/>
    <property type="match status" value="2"/>
</dbReference>
<dbReference type="AlphaFoldDB" id="C5BJR2"/>
<evidence type="ECO:0000313" key="5">
    <source>
        <dbReference type="Proteomes" id="UP000009080"/>
    </source>
</evidence>